<organism evidence="3 4">
    <name type="scientific">Kribbella deserti</name>
    <dbReference type="NCBI Taxonomy" id="1926257"/>
    <lineage>
        <taxon>Bacteria</taxon>
        <taxon>Bacillati</taxon>
        <taxon>Actinomycetota</taxon>
        <taxon>Actinomycetes</taxon>
        <taxon>Propionibacteriales</taxon>
        <taxon>Kribbellaceae</taxon>
        <taxon>Kribbella</taxon>
    </lineage>
</organism>
<keyword evidence="4" id="KW-1185">Reference proteome</keyword>
<evidence type="ECO:0000313" key="3">
    <source>
        <dbReference type="EMBL" id="MFC0627204.1"/>
    </source>
</evidence>
<keyword evidence="2" id="KW-0812">Transmembrane</keyword>
<accession>A0ABV6QRE8</accession>
<evidence type="ECO:0000256" key="1">
    <source>
        <dbReference type="SAM" id="MobiDB-lite"/>
    </source>
</evidence>
<evidence type="ECO:0000313" key="4">
    <source>
        <dbReference type="Proteomes" id="UP001589890"/>
    </source>
</evidence>
<keyword evidence="2" id="KW-1133">Transmembrane helix</keyword>
<sequence>MNFETELRDHMDAGVADEPVDLGKLLAGGVAHGKKLVRRRRLGQLVVVTAVLATVGGVFAYAGSGGFAPNESGADFAGPVASTSQQVPITPQAALQILLDQLPPDGRTGGYRGGDASIPGEVAAGAVWVRFSYTDAVGKSSLNLRVARQKHQNLCAEEWAREPGNHCQQSTLADGSKLIVMKNFHAPENHRRWNAILSRKDGLQIDLMADNSSEWKSQGTRPTPPLSLEQLTKIVTSPRWQDRLDAAFVRKAESLFEVTPAPPTAKPSTEIPSSPTPSN</sequence>
<gene>
    <name evidence="3" type="ORF">ACFFGN_24225</name>
</gene>
<comment type="caution">
    <text evidence="3">The sequence shown here is derived from an EMBL/GenBank/DDBJ whole genome shotgun (WGS) entry which is preliminary data.</text>
</comment>
<reference evidence="3 4" key="1">
    <citation type="submission" date="2024-09" db="EMBL/GenBank/DDBJ databases">
        <authorList>
            <person name="Sun Q."/>
            <person name="Mori K."/>
        </authorList>
    </citation>
    <scope>NUCLEOTIDE SEQUENCE [LARGE SCALE GENOMIC DNA]</scope>
    <source>
        <strain evidence="3 4">CGMCC 1.15906</strain>
    </source>
</reference>
<feature type="transmembrane region" description="Helical" evidence="2">
    <location>
        <begin position="42"/>
        <end position="62"/>
    </location>
</feature>
<feature type="region of interest" description="Disordered" evidence="1">
    <location>
        <begin position="257"/>
        <end position="279"/>
    </location>
</feature>
<protein>
    <submittedName>
        <fullName evidence="3">Uncharacterized protein</fullName>
    </submittedName>
</protein>
<proteinExistence type="predicted"/>
<dbReference type="RefSeq" id="WP_380051596.1">
    <property type="nucleotide sequence ID" value="NZ_JBHLTC010000030.1"/>
</dbReference>
<name>A0ABV6QRE8_9ACTN</name>
<keyword evidence="2" id="KW-0472">Membrane</keyword>
<dbReference type="Proteomes" id="UP001589890">
    <property type="component" value="Unassembled WGS sequence"/>
</dbReference>
<evidence type="ECO:0000256" key="2">
    <source>
        <dbReference type="SAM" id="Phobius"/>
    </source>
</evidence>
<dbReference type="EMBL" id="JBHLTC010000030">
    <property type="protein sequence ID" value="MFC0627204.1"/>
    <property type="molecule type" value="Genomic_DNA"/>
</dbReference>